<gene>
    <name evidence="2" type="ORF">H9864_07710</name>
</gene>
<dbReference type="EMBL" id="JAHLFH010000162">
    <property type="protein sequence ID" value="MBU3820237.1"/>
    <property type="molecule type" value="Genomic_DNA"/>
</dbReference>
<evidence type="ECO:0008006" key="4">
    <source>
        <dbReference type="Google" id="ProtNLM"/>
    </source>
</evidence>
<dbReference type="Proteomes" id="UP000824178">
    <property type="component" value="Unassembled WGS sequence"/>
</dbReference>
<organism evidence="2 3">
    <name type="scientific">Candidatus Faecalibacterium intestinavium</name>
    <dbReference type="NCBI Taxonomy" id="2838580"/>
    <lineage>
        <taxon>Bacteria</taxon>
        <taxon>Bacillati</taxon>
        <taxon>Bacillota</taxon>
        <taxon>Clostridia</taxon>
        <taxon>Eubacteriales</taxon>
        <taxon>Oscillospiraceae</taxon>
        <taxon>Faecalibacterium</taxon>
    </lineage>
</organism>
<keyword evidence="1" id="KW-1133">Transmembrane helix</keyword>
<reference evidence="2" key="2">
    <citation type="submission" date="2021-04" db="EMBL/GenBank/DDBJ databases">
        <authorList>
            <person name="Gilroy R."/>
        </authorList>
    </citation>
    <scope>NUCLEOTIDE SEQUENCE</scope>
    <source>
        <strain evidence="2">742</strain>
    </source>
</reference>
<sequence>MFMNPSLVFDIICTGIWAVLAVRYARKGMLASLVQIAGNFISLLGAGRFAAWGSAAVFERFFAGGFRDAIAGTIASGGGIDLSAIAAEYAGFLPESFRQSIVEAFQRSLSAALAGNALLAADAIVQNILMPLLTPVISIVLFFVAYSLFRMLVSLLVTVLGLVNRLPVIGAVNRALGFAMGGAASLMDVFLLLCVVWALMVVTGGGISWLNEAALGGSFYYKAFSLLNPFV</sequence>
<reference evidence="2" key="1">
    <citation type="journal article" date="2021" name="PeerJ">
        <title>Extensive microbial diversity within the chicken gut microbiome revealed by metagenomics and culture.</title>
        <authorList>
            <person name="Gilroy R."/>
            <person name="Ravi A."/>
            <person name="Getino M."/>
            <person name="Pursley I."/>
            <person name="Horton D.L."/>
            <person name="Alikhan N.F."/>
            <person name="Baker D."/>
            <person name="Gharbi K."/>
            <person name="Hall N."/>
            <person name="Watson M."/>
            <person name="Adriaenssens E.M."/>
            <person name="Foster-Nyarko E."/>
            <person name="Jarju S."/>
            <person name="Secka A."/>
            <person name="Antonio M."/>
            <person name="Oren A."/>
            <person name="Chaudhuri R.R."/>
            <person name="La Ragione R."/>
            <person name="Hildebrand F."/>
            <person name="Pallen M.J."/>
        </authorList>
    </citation>
    <scope>NUCLEOTIDE SEQUENCE</scope>
    <source>
        <strain evidence="2">742</strain>
    </source>
</reference>
<dbReference type="AlphaFoldDB" id="A0A9E2NR33"/>
<proteinExistence type="predicted"/>
<protein>
    <recommendedName>
        <fullName evidence="4">CvpA family protein</fullName>
    </recommendedName>
</protein>
<feature type="transmembrane region" description="Helical" evidence="1">
    <location>
        <begin position="37"/>
        <end position="58"/>
    </location>
</feature>
<evidence type="ECO:0000313" key="2">
    <source>
        <dbReference type="EMBL" id="MBU3820237.1"/>
    </source>
</evidence>
<evidence type="ECO:0000313" key="3">
    <source>
        <dbReference type="Proteomes" id="UP000824178"/>
    </source>
</evidence>
<comment type="caution">
    <text evidence="2">The sequence shown here is derived from an EMBL/GenBank/DDBJ whole genome shotgun (WGS) entry which is preliminary data.</text>
</comment>
<keyword evidence="1" id="KW-0472">Membrane</keyword>
<feature type="transmembrane region" description="Helical" evidence="1">
    <location>
        <begin position="136"/>
        <end position="163"/>
    </location>
</feature>
<keyword evidence="1" id="KW-0812">Transmembrane</keyword>
<name>A0A9E2NR33_9FIRM</name>
<feature type="transmembrane region" description="Helical" evidence="1">
    <location>
        <begin position="175"/>
        <end position="200"/>
    </location>
</feature>
<feature type="transmembrane region" description="Helical" evidence="1">
    <location>
        <begin position="6"/>
        <end position="25"/>
    </location>
</feature>
<accession>A0A9E2NR33</accession>
<evidence type="ECO:0000256" key="1">
    <source>
        <dbReference type="SAM" id="Phobius"/>
    </source>
</evidence>